<evidence type="ECO:0000259" key="3">
    <source>
        <dbReference type="SMART" id="SM00199"/>
    </source>
</evidence>
<evidence type="ECO:0000256" key="1">
    <source>
        <dbReference type="ARBA" id="ARBA00022514"/>
    </source>
</evidence>
<keyword evidence="1" id="KW-0202">Cytokine</keyword>
<reference evidence="4 5" key="1">
    <citation type="submission" date="2019-09" db="EMBL/GenBank/DDBJ databases">
        <title>Bird 10,000 Genomes (B10K) Project - Family phase.</title>
        <authorList>
            <person name="Zhang G."/>
        </authorList>
    </citation>
    <scope>NUCLEOTIDE SEQUENCE [LARGE SCALE GENOMIC DNA]</scope>
    <source>
        <strain evidence="4">B10K-DU-001-57</strain>
        <tissue evidence="4">Muscle</tissue>
    </source>
</reference>
<feature type="domain" description="Chemokine interleukin-8-like" evidence="3">
    <location>
        <begin position="29"/>
        <end position="89"/>
    </location>
</feature>
<sequence length="95" mass="11015">MKVFSLAMVTLLLAAVWSESWGLSFRKPSGTCCYKNMFIQKEIPASFIRSYQETSPHCSRRAVIVELRKGKKYCVDPTERWFQQYLRGQKPSNSS</sequence>
<keyword evidence="2" id="KW-0732">Signal</keyword>
<dbReference type="GO" id="GO:0008009">
    <property type="term" value="F:chemokine activity"/>
    <property type="evidence" value="ECO:0007669"/>
    <property type="project" value="InterPro"/>
</dbReference>
<dbReference type="Proteomes" id="UP000567872">
    <property type="component" value="Unassembled WGS sequence"/>
</dbReference>
<dbReference type="SMART" id="SM00199">
    <property type="entry name" value="SCY"/>
    <property type="match status" value="1"/>
</dbReference>
<dbReference type="Gene3D" id="2.40.50.40">
    <property type="match status" value="1"/>
</dbReference>
<feature type="non-terminal residue" evidence="4">
    <location>
        <position position="95"/>
    </location>
</feature>
<dbReference type="InterPro" id="IPR036048">
    <property type="entry name" value="Interleukin_8-like_sf"/>
</dbReference>
<evidence type="ECO:0000313" key="4">
    <source>
        <dbReference type="EMBL" id="NXI73997.1"/>
    </source>
</evidence>
<gene>
    <name evidence="4" type="primary">Ccl3_0</name>
    <name evidence="4" type="ORF">ANSSEM_R07563</name>
</gene>
<dbReference type="GO" id="GO:0005615">
    <property type="term" value="C:extracellular space"/>
    <property type="evidence" value="ECO:0007669"/>
    <property type="project" value="UniProtKB-KW"/>
</dbReference>
<dbReference type="OrthoDB" id="9834099at2759"/>
<dbReference type="EMBL" id="VXAA01007018">
    <property type="protein sequence ID" value="NXI73997.1"/>
    <property type="molecule type" value="Genomic_DNA"/>
</dbReference>
<name>A0A7K9VMS2_ANSSE</name>
<accession>A0A7K9VMS2</accession>
<dbReference type="GO" id="GO:0006955">
    <property type="term" value="P:immune response"/>
    <property type="evidence" value="ECO:0007669"/>
    <property type="project" value="InterPro"/>
</dbReference>
<feature type="signal peptide" evidence="2">
    <location>
        <begin position="1"/>
        <end position="22"/>
    </location>
</feature>
<dbReference type="AlphaFoldDB" id="A0A7K9VMS2"/>
<dbReference type="SUPFAM" id="SSF54117">
    <property type="entry name" value="Interleukin 8-like chemokines"/>
    <property type="match status" value="1"/>
</dbReference>
<keyword evidence="5" id="KW-1185">Reference proteome</keyword>
<protein>
    <submittedName>
        <fullName evidence="4">CCL3 protein</fullName>
    </submittedName>
</protein>
<dbReference type="InterPro" id="IPR001811">
    <property type="entry name" value="Chemokine_IL8-like_dom"/>
</dbReference>
<dbReference type="Pfam" id="PF00048">
    <property type="entry name" value="IL8"/>
    <property type="match status" value="1"/>
</dbReference>
<comment type="caution">
    <text evidence="4">The sequence shown here is derived from an EMBL/GenBank/DDBJ whole genome shotgun (WGS) entry which is preliminary data.</text>
</comment>
<dbReference type="InterPro" id="IPR039809">
    <property type="entry name" value="Chemokine_b/g/d"/>
</dbReference>
<organism evidence="4 5">
    <name type="scientific">Anseranas semipalmata</name>
    <name type="common">Magpie goose</name>
    <name type="synonym">Anas semipalmata</name>
    <dbReference type="NCBI Taxonomy" id="8851"/>
    <lineage>
        <taxon>Eukaryota</taxon>
        <taxon>Metazoa</taxon>
        <taxon>Chordata</taxon>
        <taxon>Craniata</taxon>
        <taxon>Vertebrata</taxon>
        <taxon>Euteleostomi</taxon>
        <taxon>Archelosauria</taxon>
        <taxon>Archosauria</taxon>
        <taxon>Dinosauria</taxon>
        <taxon>Saurischia</taxon>
        <taxon>Theropoda</taxon>
        <taxon>Coelurosauria</taxon>
        <taxon>Aves</taxon>
        <taxon>Neognathae</taxon>
        <taxon>Galloanserae</taxon>
        <taxon>Anseriformes</taxon>
        <taxon>Anseranatidae</taxon>
        <taxon>Anseranas</taxon>
    </lineage>
</organism>
<dbReference type="PANTHER" id="PTHR12015">
    <property type="entry name" value="SMALL INDUCIBLE CYTOKINE A"/>
    <property type="match status" value="1"/>
</dbReference>
<feature type="non-terminal residue" evidence="4">
    <location>
        <position position="1"/>
    </location>
</feature>
<feature type="chain" id="PRO_5029760694" evidence="2">
    <location>
        <begin position="23"/>
        <end position="95"/>
    </location>
</feature>
<proteinExistence type="predicted"/>
<evidence type="ECO:0000313" key="5">
    <source>
        <dbReference type="Proteomes" id="UP000567872"/>
    </source>
</evidence>
<dbReference type="CDD" id="cd00169">
    <property type="entry name" value="Chemokine"/>
    <property type="match status" value="1"/>
</dbReference>
<evidence type="ECO:0000256" key="2">
    <source>
        <dbReference type="SAM" id="SignalP"/>
    </source>
</evidence>